<proteinExistence type="predicted"/>
<reference evidence="3" key="1">
    <citation type="submission" date="2019-04" db="EMBL/GenBank/DDBJ databases">
        <title>Draft genome sequence of Pseudonocardiaceae bacterium SL3-2-4.</title>
        <authorList>
            <person name="Ningsih F."/>
            <person name="Yokota A."/>
            <person name="Sakai Y."/>
            <person name="Nanatani K."/>
            <person name="Yabe S."/>
            <person name="Oetari A."/>
            <person name="Sjamsuridzal W."/>
        </authorList>
    </citation>
    <scope>NUCLEOTIDE SEQUENCE [LARGE SCALE GENOMIC DNA]</scope>
    <source>
        <strain evidence="3">SL3-2-4</strain>
    </source>
</reference>
<dbReference type="Proteomes" id="UP000298860">
    <property type="component" value="Unassembled WGS sequence"/>
</dbReference>
<dbReference type="InterPro" id="IPR007138">
    <property type="entry name" value="ABM_dom"/>
</dbReference>
<sequence>MGRRQRNSRDGKLRVLFLIRVADGAEQRFLAAYEAIRHQVARVPGHLLDQVCQSTEDSRQWLITSEWESAEHFLAWERSPEHREMVKPMRDCLEQRESLRFHVVRET</sequence>
<organism evidence="2 3">
    <name type="scientific">Gandjariella thermophila</name>
    <dbReference type="NCBI Taxonomy" id="1931992"/>
    <lineage>
        <taxon>Bacteria</taxon>
        <taxon>Bacillati</taxon>
        <taxon>Actinomycetota</taxon>
        <taxon>Actinomycetes</taxon>
        <taxon>Pseudonocardiales</taxon>
        <taxon>Pseudonocardiaceae</taxon>
        <taxon>Gandjariella</taxon>
    </lineage>
</organism>
<dbReference type="SUPFAM" id="SSF54909">
    <property type="entry name" value="Dimeric alpha+beta barrel"/>
    <property type="match status" value="1"/>
</dbReference>
<dbReference type="PROSITE" id="PS51725">
    <property type="entry name" value="ABM"/>
    <property type="match status" value="1"/>
</dbReference>
<keyword evidence="3" id="KW-1185">Reference proteome</keyword>
<name>A0A4D4IZN1_9PSEU</name>
<dbReference type="AlphaFoldDB" id="A0A4D4IZN1"/>
<dbReference type="Gene3D" id="3.30.70.100">
    <property type="match status" value="1"/>
</dbReference>
<gene>
    <name evidence="2" type="ORF">GTS_13440</name>
</gene>
<dbReference type="RefSeq" id="WP_225978147.1">
    <property type="nucleotide sequence ID" value="NZ_BJFL01000004.1"/>
</dbReference>
<protein>
    <recommendedName>
        <fullName evidence="1">ABM domain-containing protein</fullName>
    </recommendedName>
</protein>
<comment type="caution">
    <text evidence="2">The sequence shown here is derived from an EMBL/GenBank/DDBJ whole genome shotgun (WGS) entry which is preliminary data.</text>
</comment>
<evidence type="ECO:0000259" key="1">
    <source>
        <dbReference type="PROSITE" id="PS51725"/>
    </source>
</evidence>
<feature type="domain" description="ABM" evidence="1">
    <location>
        <begin position="13"/>
        <end position="101"/>
    </location>
</feature>
<dbReference type="Pfam" id="PF03992">
    <property type="entry name" value="ABM"/>
    <property type="match status" value="1"/>
</dbReference>
<accession>A0A4D4IZN1</accession>
<evidence type="ECO:0000313" key="3">
    <source>
        <dbReference type="Proteomes" id="UP000298860"/>
    </source>
</evidence>
<dbReference type="InterPro" id="IPR011008">
    <property type="entry name" value="Dimeric_a/b-barrel"/>
</dbReference>
<dbReference type="EMBL" id="BJFL01000004">
    <property type="protein sequence ID" value="GDY29711.1"/>
    <property type="molecule type" value="Genomic_DNA"/>
</dbReference>
<evidence type="ECO:0000313" key="2">
    <source>
        <dbReference type="EMBL" id="GDY29711.1"/>
    </source>
</evidence>